<accession>A0AC34F1W0</accession>
<dbReference type="WBParaSite" id="ES5_v2.g10987.t1">
    <property type="protein sequence ID" value="ES5_v2.g10987.t1"/>
    <property type="gene ID" value="ES5_v2.g10987"/>
</dbReference>
<organism evidence="1 2">
    <name type="scientific">Panagrolaimus sp. ES5</name>
    <dbReference type="NCBI Taxonomy" id="591445"/>
    <lineage>
        <taxon>Eukaryota</taxon>
        <taxon>Metazoa</taxon>
        <taxon>Ecdysozoa</taxon>
        <taxon>Nematoda</taxon>
        <taxon>Chromadorea</taxon>
        <taxon>Rhabditida</taxon>
        <taxon>Tylenchina</taxon>
        <taxon>Panagrolaimomorpha</taxon>
        <taxon>Panagrolaimoidea</taxon>
        <taxon>Panagrolaimidae</taxon>
        <taxon>Panagrolaimus</taxon>
    </lineage>
</organism>
<sequence length="347" mass="38446">MNFNVPPTLRPIAHYVKIAQEYAQRDIVISYWALYYAVQAGMKIDRSSPEAMQFLASTLGYLENVKKANAAHDELTSDVVAQAYIENHALKLFNAADQKDKAADFGKNIVKIYYTAGHIFDILTTFGELDENLDKARKYAKWKATYIHNCLKNGETPMAGPPGEQEKPNEGFGGDTSSADRGTLEPPPPAPTVQDFGFPQIPQNTNNQPPQQPHGGYSTGSYPDPNQGGYPSQNYGFQQYPQQPPHQQQQHHQPTPPPRPSVQPNAPQHYQPQSHPGMPPTMQGSTSHSNIIAPGSLTPASDLKLEDFIEARKYLKFAMSAIDYEDGNAAIENMMKSIRVLQKLPPS</sequence>
<evidence type="ECO:0000313" key="1">
    <source>
        <dbReference type="Proteomes" id="UP000887579"/>
    </source>
</evidence>
<dbReference type="Proteomes" id="UP000887579">
    <property type="component" value="Unplaced"/>
</dbReference>
<evidence type="ECO:0000313" key="2">
    <source>
        <dbReference type="WBParaSite" id="ES5_v2.g10987.t1"/>
    </source>
</evidence>
<name>A0AC34F1W0_9BILA</name>
<proteinExistence type="predicted"/>
<protein>
    <submittedName>
        <fullName evidence="2">Uncharacterized protein</fullName>
    </submittedName>
</protein>
<reference evidence="2" key="1">
    <citation type="submission" date="2022-11" db="UniProtKB">
        <authorList>
            <consortium name="WormBaseParasite"/>
        </authorList>
    </citation>
    <scope>IDENTIFICATION</scope>
</reference>